<dbReference type="EMBL" id="BLLF01001432">
    <property type="protein sequence ID" value="GFH19256.1"/>
    <property type="molecule type" value="Genomic_DNA"/>
</dbReference>
<keyword evidence="4" id="KW-1185">Reference proteome</keyword>
<feature type="transmembrane region" description="Helical" evidence="1">
    <location>
        <begin position="74"/>
        <end position="98"/>
    </location>
</feature>
<reference evidence="3 4" key="1">
    <citation type="submission" date="2020-02" db="EMBL/GenBank/DDBJ databases">
        <title>Draft genome sequence of Haematococcus lacustris strain NIES-144.</title>
        <authorList>
            <person name="Morimoto D."/>
            <person name="Nakagawa S."/>
            <person name="Yoshida T."/>
            <person name="Sawayama S."/>
        </authorList>
    </citation>
    <scope>NUCLEOTIDE SEQUENCE [LARGE SCALE GENOMIC DNA]</scope>
    <source>
        <strain evidence="3 4">NIES-144</strain>
    </source>
</reference>
<evidence type="ECO:0000256" key="2">
    <source>
        <dbReference type="SAM" id="SignalP"/>
    </source>
</evidence>
<sequence length="289" mass="29553">MSAGVRSLLLLSEGSAAGLLPLPGGPEGHAAAGLLLFEITMKVKKRCCRGCMVACQLRLPKEVLDPEALLTGRWVMALKVALAVCCLAAVGSAVYVMVTFSLDVWSASSAVESQAAAVAEGARLLLGSVGNATLLVRRLDNLTYNTIRAPALLSSLQSLATYLDDPTTDPPALTQALTSAASLPASLPPPLAAWSISLAALRDPAPAATASSLPGLLQAALAPVAAANPRAMASNISALAAQLALPPDTLTLQSELTAVQALLATAPSLPPIRTALANIRQVKGWSSWV</sequence>
<evidence type="ECO:0000256" key="1">
    <source>
        <dbReference type="SAM" id="Phobius"/>
    </source>
</evidence>
<gene>
    <name evidence="3" type="ORF">HaLaN_16175</name>
</gene>
<evidence type="ECO:0000313" key="4">
    <source>
        <dbReference type="Proteomes" id="UP000485058"/>
    </source>
</evidence>
<dbReference type="AlphaFoldDB" id="A0A699ZJV2"/>
<organism evidence="3 4">
    <name type="scientific">Haematococcus lacustris</name>
    <name type="common">Green alga</name>
    <name type="synonym">Haematococcus pluvialis</name>
    <dbReference type="NCBI Taxonomy" id="44745"/>
    <lineage>
        <taxon>Eukaryota</taxon>
        <taxon>Viridiplantae</taxon>
        <taxon>Chlorophyta</taxon>
        <taxon>core chlorophytes</taxon>
        <taxon>Chlorophyceae</taxon>
        <taxon>CS clade</taxon>
        <taxon>Chlamydomonadales</taxon>
        <taxon>Haematococcaceae</taxon>
        <taxon>Haematococcus</taxon>
    </lineage>
</organism>
<keyword evidence="1" id="KW-0812">Transmembrane</keyword>
<evidence type="ECO:0000313" key="3">
    <source>
        <dbReference type="EMBL" id="GFH19256.1"/>
    </source>
</evidence>
<keyword evidence="1" id="KW-1133">Transmembrane helix</keyword>
<name>A0A699ZJV2_HAELA</name>
<protein>
    <submittedName>
        <fullName evidence="3">Uncharacterized protein</fullName>
    </submittedName>
</protein>
<proteinExistence type="predicted"/>
<keyword evidence="2" id="KW-0732">Signal</keyword>
<feature type="chain" id="PRO_5025363046" evidence="2">
    <location>
        <begin position="17"/>
        <end position="289"/>
    </location>
</feature>
<dbReference type="Proteomes" id="UP000485058">
    <property type="component" value="Unassembled WGS sequence"/>
</dbReference>
<comment type="caution">
    <text evidence="3">The sequence shown here is derived from an EMBL/GenBank/DDBJ whole genome shotgun (WGS) entry which is preliminary data.</text>
</comment>
<accession>A0A699ZJV2</accession>
<keyword evidence="1" id="KW-0472">Membrane</keyword>
<feature type="signal peptide" evidence="2">
    <location>
        <begin position="1"/>
        <end position="16"/>
    </location>
</feature>